<organism evidence="6 7">
    <name type="scientific">Mucisphaera calidilacus</name>
    <dbReference type="NCBI Taxonomy" id="2527982"/>
    <lineage>
        <taxon>Bacteria</taxon>
        <taxon>Pseudomonadati</taxon>
        <taxon>Planctomycetota</taxon>
        <taxon>Phycisphaerae</taxon>
        <taxon>Phycisphaerales</taxon>
        <taxon>Phycisphaeraceae</taxon>
        <taxon>Mucisphaera</taxon>
    </lineage>
</organism>
<evidence type="ECO:0000313" key="7">
    <source>
        <dbReference type="Proteomes" id="UP000320386"/>
    </source>
</evidence>
<dbReference type="OrthoDB" id="9804559at2"/>
<dbReference type="PANTHER" id="PTHR30435">
    <property type="entry name" value="FLAGELLAR PROTEIN"/>
    <property type="match status" value="1"/>
</dbReference>
<dbReference type="PANTHER" id="PTHR30435:SF19">
    <property type="entry name" value="FLAGELLAR BASAL-BODY ROD PROTEIN FLGG"/>
    <property type="match status" value="1"/>
</dbReference>
<dbReference type="InterPro" id="IPR037925">
    <property type="entry name" value="FlgE/F/G-like"/>
</dbReference>
<dbReference type="GO" id="GO:0009425">
    <property type="term" value="C:bacterial-type flagellum basal body"/>
    <property type="evidence" value="ECO:0007669"/>
    <property type="project" value="UniProtKB-SubCell"/>
</dbReference>
<dbReference type="Pfam" id="PF00460">
    <property type="entry name" value="Flg_bb_rod"/>
    <property type="match status" value="1"/>
</dbReference>
<protein>
    <submittedName>
        <fullName evidence="6">Flagellar basal-body rod protein FlgG</fullName>
    </submittedName>
</protein>
<accession>A0A518BZH9</accession>
<comment type="subcellular location">
    <subcellularLocation>
        <location evidence="1 4">Bacterial flagellum basal body</location>
    </subcellularLocation>
</comment>
<reference evidence="6 7" key="1">
    <citation type="submission" date="2019-02" db="EMBL/GenBank/DDBJ databases">
        <title>Deep-cultivation of Planctomycetes and their phenomic and genomic characterization uncovers novel biology.</title>
        <authorList>
            <person name="Wiegand S."/>
            <person name="Jogler M."/>
            <person name="Boedeker C."/>
            <person name="Pinto D."/>
            <person name="Vollmers J."/>
            <person name="Rivas-Marin E."/>
            <person name="Kohn T."/>
            <person name="Peeters S.H."/>
            <person name="Heuer A."/>
            <person name="Rast P."/>
            <person name="Oberbeckmann S."/>
            <person name="Bunk B."/>
            <person name="Jeske O."/>
            <person name="Meyerdierks A."/>
            <person name="Storesund J.E."/>
            <person name="Kallscheuer N."/>
            <person name="Luecker S."/>
            <person name="Lage O.M."/>
            <person name="Pohl T."/>
            <person name="Merkel B.J."/>
            <person name="Hornburger P."/>
            <person name="Mueller R.-W."/>
            <person name="Bruemmer F."/>
            <person name="Labrenz M."/>
            <person name="Spormann A.M."/>
            <person name="Op den Camp H."/>
            <person name="Overmann J."/>
            <person name="Amann R."/>
            <person name="Jetten M.S.M."/>
            <person name="Mascher T."/>
            <person name="Medema M.H."/>
            <person name="Devos D.P."/>
            <person name="Kaster A.-K."/>
            <person name="Ovreas L."/>
            <person name="Rohde M."/>
            <person name="Galperin M.Y."/>
            <person name="Jogler C."/>
        </authorList>
    </citation>
    <scope>NUCLEOTIDE SEQUENCE [LARGE SCALE GENOMIC DNA]</scope>
    <source>
        <strain evidence="6 7">Pan265</strain>
    </source>
</reference>
<dbReference type="EMBL" id="CP036280">
    <property type="protein sequence ID" value="QDU72369.1"/>
    <property type="molecule type" value="Genomic_DNA"/>
</dbReference>
<dbReference type="AlphaFoldDB" id="A0A518BZH9"/>
<evidence type="ECO:0000256" key="4">
    <source>
        <dbReference type="RuleBase" id="RU362116"/>
    </source>
</evidence>
<comment type="similarity">
    <text evidence="2 4">Belongs to the flagella basal body rod proteins family.</text>
</comment>
<evidence type="ECO:0000259" key="5">
    <source>
        <dbReference type="Pfam" id="PF00460"/>
    </source>
</evidence>
<keyword evidence="3 4" id="KW-0975">Bacterial flagellum</keyword>
<keyword evidence="6" id="KW-0969">Cilium</keyword>
<dbReference type="GO" id="GO:0071978">
    <property type="term" value="P:bacterial-type flagellum-dependent swarming motility"/>
    <property type="evidence" value="ECO:0007669"/>
    <property type="project" value="TreeGrafter"/>
</dbReference>
<keyword evidence="7" id="KW-1185">Reference proteome</keyword>
<dbReference type="InterPro" id="IPR001444">
    <property type="entry name" value="Flag_bb_rod_N"/>
</dbReference>
<dbReference type="KEGG" id="mcad:Pan265_22340"/>
<evidence type="ECO:0000256" key="3">
    <source>
        <dbReference type="ARBA" id="ARBA00023143"/>
    </source>
</evidence>
<dbReference type="Proteomes" id="UP000320386">
    <property type="component" value="Chromosome"/>
</dbReference>
<evidence type="ECO:0000256" key="2">
    <source>
        <dbReference type="ARBA" id="ARBA00009677"/>
    </source>
</evidence>
<name>A0A518BZH9_9BACT</name>
<keyword evidence="6" id="KW-0282">Flagellum</keyword>
<feature type="domain" description="Flagellar basal body rod protein N-terminal" evidence="5">
    <location>
        <begin position="5"/>
        <end position="35"/>
    </location>
</feature>
<dbReference type="SUPFAM" id="SSF117143">
    <property type="entry name" value="Flagellar hook protein flgE"/>
    <property type="match status" value="1"/>
</dbReference>
<dbReference type="RefSeq" id="WP_145446541.1">
    <property type="nucleotide sequence ID" value="NZ_CP036280.1"/>
</dbReference>
<evidence type="ECO:0000313" key="6">
    <source>
        <dbReference type="EMBL" id="QDU72369.1"/>
    </source>
</evidence>
<keyword evidence="6" id="KW-0966">Cell projection</keyword>
<dbReference type="InterPro" id="IPR020013">
    <property type="entry name" value="Flagellar_FlgE/F/G"/>
</dbReference>
<evidence type="ECO:0000256" key="1">
    <source>
        <dbReference type="ARBA" id="ARBA00004117"/>
    </source>
</evidence>
<dbReference type="NCBIfam" id="TIGR03506">
    <property type="entry name" value="FlgEFG_subfam"/>
    <property type="match status" value="1"/>
</dbReference>
<proteinExistence type="inferred from homology"/>
<sequence>MNYGLYLSTSGLLTNMYRQDVFANNLANVATTGFKPVVPEIMQRDPERIEDGFGPDVAHHLLERLGGGVLAAPQRVSFARGQAEETGRGLDVMLGEEDQFFAVEDVDAETGEAGFLLTRAGNFSINHLGELVTVNGRRVLNQGDRPIYLSESPNTEINDIGEIVQDGEVVDQIQVMRVTNKSEITMAGGNLMRLQDPEAREILAEPYVRSGYLETSGVNMFHALMRVTQATKSANSNSNMIRYHDMVMDRAVNTFGRVA</sequence>
<gene>
    <name evidence="6" type="primary">flgG_2</name>
    <name evidence="6" type="ORF">Pan265_22340</name>
</gene>